<proteinExistence type="predicted"/>
<dbReference type="eggNOG" id="COG4679">
    <property type="taxonomic scope" value="Bacteria"/>
</dbReference>
<dbReference type="HOGENOM" id="CLU_2670080_0_0_4"/>
<dbReference type="KEGG" id="vei:Veis_1559"/>
<keyword evidence="3" id="KW-1185">Reference proteome</keyword>
<dbReference type="STRING" id="391735.Veis_1559"/>
<sequence length="75" mass="8325">MEYAGLEGSQKPSSSSARCRRCCAAARQVLAMEKKALLADAVYVLRAFQKKTQTTSQRDMGLAKKRCTERPKDAK</sequence>
<dbReference type="EMBL" id="CP000542">
    <property type="protein sequence ID" value="ABM57318.1"/>
    <property type="molecule type" value="Genomic_DNA"/>
</dbReference>
<dbReference type="GeneID" id="76463818"/>
<dbReference type="RefSeq" id="WP_011809325.1">
    <property type="nucleotide sequence ID" value="NC_008786.1"/>
</dbReference>
<protein>
    <submittedName>
        <fullName evidence="2">Uncharacterized protein</fullName>
    </submittedName>
</protein>
<accession>A1WI61</accession>
<reference evidence="3" key="1">
    <citation type="submission" date="2006-12" db="EMBL/GenBank/DDBJ databases">
        <title>Complete sequence of chromosome 1 of Verminephrobacter eiseniae EF01-2.</title>
        <authorList>
            <person name="Copeland A."/>
            <person name="Lucas S."/>
            <person name="Lapidus A."/>
            <person name="Barry K."/>
            <person name="Detter J.C."/>
            <person name="Glavina del Rio T."/>
            <person name="Dalin E."/>
            <person name="Tice H."/>
            <person name="Pitluck S."/>
            <person name="Chertkov O."/>
            <person name="Brettin T."/>
            <person name="Bruce D."/>
            <person name="Han C."/>
            <person name="Tapia R."/>
            <person name="Gilna P."/>
            <person name="Schmutz J."/>
            <person name="Larimer F."/>
            <person name="Land M."/>
            <person name="Hauser L."/>
            <person name="Kyrpides N."/>
            <person name="Kim E."/>
            <person name="Stahl D."/>
            <person name="Richardson P."/>
        </authorList>
    </citation>
    <scope>NUCLEOTIDE SEQUENCE [LARGE SCALE GENOMIC DNA]</scope>
    <source>
        <strain evidence="3">EF01-2</strain>
    </source>
</reference>
<feature type="compositionally biased region" description="Basic and acidic residues" evidence="1">
    <location>
        <begin position="66"/>
        <end position="75"/>
    </location>
</feature>
<organism evidence="2 3">
    <name type="scientific">Verminephrobacter eiseniae (strain EF01-2)</name>
    <dbReference type="NCBI Taxonomy" id="391735"/>
    <lineage>
        <taxon>Bacteria</taxon>
        <taxon>Pseudomonadati</taxon>
        <taxon>Pseudomonadota</taxon>
        <taxon>Betaproteobacteria</taxon>
        <taxon>Burkholderiales</taxon>
        <taxon>Comamonadaceae</taxon>
        <taxon>Verminephrobacter</taxon>
    </lineage>
</organism>
<dbReference type="AlphaFoldDB" id="A1WI61"/>
<feature type="region of interest" description="Disordered" evidence="1">
    <location>
        <begin position="52"/>
        <end position="75"/>
    </location>
</feature>
<name>A1WI61_VEREI</name>
<evidence type="ECO:0000313" key="2">
    <source>
        <dbReference type="EMBL" id="ABM57318.1"/>
    </source>
</evidence>
<gene>
    <name evidence="2" type="ordered locus">Veis_1559</name>
</gene>
<evidence type="ECO:0000313" key="3">
    <source>
        <dbReference type="Proteomes" id="UP000000374"/>
    </source>
</evidence>
<dbReference type="Proteomes" id="UP000000374">
    <property type="component" value="Chromosome"/>
</dbReference>
<dbReference type="InterPro" id="IPR009241">
    <property type="entry name" value="HigB-like"/>
</dbReference>
<dbReference type="Pfam" id="PF05973">
    <property type="entry name" value="Gp49"/>
    <property type="match status" value="1"/>
</dbReference>
<evidence type="ECO:0000256" key="1">
    <source>
        <dbReference type="SAM" id="MobiDB-lite"/>
    </source>
</evidence>